<keyword evidence="2" id="KW-1185">Reference proteome</keyword>
<proteinExistence type="predicted"/>
<gene>
    <name evidence="1" type="ORF">JI435_426910</name>
</gene>
<evidence type="ECO:0000313" key="1">
    <source>
        <dbReference type="EMBL" id="QRC91491.1"/>
    </source>
</evidence>
<protein>
    <submittedName>
        <fullName evidence="1">Uncharacterized protein</fullName>
    </submittedName>
</protein>
<organism evidence="1 2">
    <name type="scientific">Phaeosphaeria nodorum (strain SN15 / ATCC MYA-4574 / FGSC 10173)</name>
    <name type="common">Glume blotch fungus</name>
    <name type="synonym">Parastagonospora nodorum</name>
    <dbReference type="NCBI Taxonomy" id="321614"/>
    <lineage>
        <taxon>Eukaryota</taxon>
        <taxon>Fungi</taxon>
        <taxon>Dikarya</taxon>
        <taxon>Ascomycota</taxon>
        <taxon>Pezizomycotina</taxon>
        <taxon>Dothideomycetes</taxon>
        <taxon>Pleosporomycetidae</taxon>
        <taxon>Pleosporales</taxon>
        <taxon>Pleosporineae</taxon>
        <taxon>Phaeosphaeriaceae</taxon>
        <taxon>Parastagonospora</taxon>
    </lineage>
</organism>
<accession>A0A7U2ERI2</accession>
<dbReference type="VEuPathDB" id="FungiDB:JI435_426910"/>
<evidence type="ECO:0000313" key="2">
    <source>
        <dbReference type="Proteomes" id="UP000663193"/>
    </source>
</evidence>
<dbReference type="Proteomes" id="UP000663193">
    <property type="component" value="Chromosome 1"/>
</dbReference>
<dbReference type="EMBL" id="CP069023">
    <property type="protein sequence ID" value="QRC91491.1"/>
    <property type="molecule type" value="Genomic_DNA"/>
</dbReference>
<sequence>MTAWCYSIRYVSCFHASERSGIDVSVRSDYAVGSRRNSTCFSNIGCIYDMYATIAQLHVSEVADPSLELLRDAISLPFLKFGRLDIASKPNLQRRATPFGQGYLNHM</sequence>
<dbReference type="AlphaFoldDB" id="A0A7U2ERI2"/>
<reference evidence="2" key="1">
    <citation type="journal article" date="2021" name="BMC Genomics">
        <title>Chromosome-level genome assembly and manually-curated proteome of model necrotroph Parastagonospora nodorum Sn15 reveals a genome-wide trove of candidate effector homologs, and redundancy of virulence-related functions within an accessory chromosome.</title>
        <authorList>
            <person name="Bertazzoni S."/>
            <person name="Jones D.A.B."/>
            <person name="Phan H.T."/>
            <person name="Tan K.-C."/>
            <person name="Hane J.K."/>
        </authorList>
    </citation>
    <scope>NUCLEOTIDE SEQUENCE [LARGE SCALE GENOMIC DNA]</scope>
    <source>
        <strain evidence="2">SN15 / ATCC MYA-4574 / FGSC 10173)</strain>
    </source>
</reference>
<name>A0A7U2ERI2_PHANO</name>